<dbReference type="AlphaFoldDB" id="A0AAN6QD56"/>
<name>A0AAN6QD56_9PEZI</name>
<comment type="caution">
    <text evidence="1">The sequence shown here is derived from an EMBL/GenBank/DDBJ whole genome shotgun (WGS) entry which is preliminary data.</text>
</comment>
<proteinExistence type="predicted"/>
<dbReference type="RefSeq" id="XP_064665558.1">
    <property type="nucleotide sequence ID" value="XM_064809711.1"/>
</dbReference>
<dbReference type="EMBL" id="MU853367">
    <property type="protein sequence ID" value="KAK4107988.1"/>
    <property type="molecule type" value="Genomic_DNA"/>
</dbReference>
<keyword evidence="2" id="KW-1185">Reference proteome</keyword>
<sequence length="100" mass="11265">MCKGGYFGLKERRKRQQKRWAVEDFSIRQRRPNARAKVRDVHRPRRASQAAGPSCCALIRLIPRSTPNGKYESQPLGSATPKNKVLYCTIPTVGALQTLA</sequence>
<gene>
    <name evidence="1" type="ORF">N656DRAFT_458648</name>
</gene>
<evidence type="ECO:0000313" key="1">
    <source>
        <dbReference type="EMBL" id="KAK4107988.1"/>
    </source>
</evidence>
<reference evidence="1" key="1">
    <citation type="journal article" date="2023" name="Mol. Phylogenet. Evol.">
        <title>Genome-scale phylogeny and comparative genomics of the fungal order Sordariales.</title>
        <authorList>
            <person name="Hensen N."/>
            <person name="Bonometti L."/>
            <person name="Westerberg I."/>
            <person name="Brannstrom I.O."/>
            <person name="Guillou S."/>
            <person name="Cros-Aarteil S."/>
            <person name="Calhoun S."/>
            <person name="Haridas S."/>
            <person name="Kuo A."/>
            <person name="Mondo S."/>
            <person name="Pangilinan J."/>
            <person name="Riley R."/>
            <person name="LaButti K."/>
            <person name="Andreopoulos B."/>
            <person name="Lipzen A."/>
            <person name="Chen C."/>
            <person name="Yan M."/>
            <person name="Daum C."/>
            <person name="Ng V."/>
            <person name="Clum A."/>
            <person name="Steindorff A."/>
            <person name="Ohm R.A."/>
            <person name="Martin F."/>
            <person name="Silar P."/>
            <person name="Natvig D.O."/>
            <person name="Lalanne C."/>
            <person name="Gautier V."/>
            <person name="Ament-Velasquez S.L."/>
            <person name="Kruys A."/>
            <person name="Hutchinson M.I."/>
            <person name="Powell A.J."/>
            <person name="Barry K."/>
            <person name="Miller A.N."/>
            <person name="Grigoriev I.V."/>
            <person name="Debuchy R."/>
            <person name="Gladieux P."/>
            <person name="Hiltunen Thoren M."/>
            <person name="Johannesson H."/>
        </authorList>
    </citation>
    <scope>NUCLEOTIDE SEQUENCE</scope>
    <source>
        <strain evidence="1">CBS 508.74</strain>
    </source>
</reference>
<organism evidence="1 2">
    <name type="scientific">Canariomyces notabilis</name>
    <dbReference type="NCBI Taxonomy" id="2074819"/>
    <lineage>
        <taxon>Eukaryota</taxon>
        <taxon>Fungi</taxon>
        <taxon>Dikarya</taxon>
        <taxon>Ascomycota</taxon>
        <taxon>Pezizomycotina</taxon>
        <taxon>Sordariomycetes</taxon>
        <taxon>Sordariomycetidae</taxon>
        <taxon>Sordariales</taxon>
        <taxon>Chaetomiaceae</taxon>
        <taxon>Canariomyces</taxon>
    </lineage>
</organism>
<reference evidence="1" key="2">
    <citation type="submission" date="2023-05" db="EMBL/GenBank/DDBJ databases">
        <authorList>
            <consortium name="Lawrence Berkeley National Laboratory"/>
            <person name="Steindorff A."/>
            <person name="Hensen N."/>
            <person name="Bonometti L."/>
            <person name="Westerberg I."/>
            <person name="Brannstrom I.O."/>
            <person name="Guillou S."/>
            <person name="Cros-Aarteil S."/>
            <person name="Calhoun S."/>
            <person name="Haridas S."/>
            <person name="Kuo A."/>
            <person name="Mondo S."/>
            <person name="Pangilinan J."/>
            <person name="Riley R."/>
            <person name="Labutti K."/>
            <person name="Andreopoulos B."/>
            <person name="Lipzen A."/>
            <person name="Chen C."/>
            <person name="Yanf M."/>
            <person name="Daum C."/>
            <person name="Ng V."/>
            <person name="Clum A."/>
            <person name="Ohm R."/>
            <person name="Martin F."/>
            <person name="Silar P."/>
            <person name="Natvig D."/>
            <person name="Lalanne C."/>
            <person name="Gautier V."/>
            <person name="Ament-Velasquez S.L."/>
            <person name="Kruys A."/>
            <person name="Hutchinson M.I."/>
            <person name="Powell A.J."/>
            <person name="Barry K."/>
            <person name="Miller A.N."/>
            <person name="Grigoriev I.V."/>
            <person name="Debuchy R."/>
            <person name="Gladieux P."/>
            <person name="Thoren M.H."/>
            <person name="Johannesson H."/>
        </authorList>
    </citation>
    <scope>NUCLEOTIDE SEQUENCE</scope>
    <source>
        <strain evidence="1">CBS 508.74</strain>
    </source>
</reference>
<evidence type="ECO:0000313" key="2">
    <source>
        <dbReference type="Proteomes" id="UP001302812"/>
    </source>
</evidence>
<accession>A0AAN6QD56</accession>
<dbReference type="GeneID" id="89933835"/>
<dbReference type="Proteomes" id="UP001302812">
    <property type="component" value="Unassembled WGS sequence"/>
</dbReference>
<protein>
    <submittedName>
        <fullName evidence="1">Uncharacterized protein</fullName>
    </submittedName>
</protein>